<evidence type="ECO:0008006" key="3">
    <source>
        <dbReference type="Google" id="ProtNLM"/>
    </source>
</evidence>
<gene>
    <name evidence="1" type="ORF">ACFPOB_22275</name>
</gene>
<organism evidence="1 2">
    <name type="scientific">Bosea eneae</name>
    <dbReference type="NCBI Taxonomy" id="151454"/>
    <lineage>
        <taxon>Bacteria</taxon>
        <taxon>Pseudomonadati</taxon>
        <taxon>Pseudomonadota</taxon>
        <taxon>Alphaproteobacteria</taxon>
        <taxon>Hyphomicrobiales</taxon>
        <taxon>Boseaceae</taxon>
        <taxon>Bosea</taxon>
    </lineage>
</organism>
<dbReference type="Proteomes" id="UP001596053">
    <property type="component" value="Unassembled WGS sequence"/>
</dbReference>
<dbReference type="EMBL" id="JBHSLW010000037">
    <property type="protein sequence ID" value="MFC5422297.1"/>
    <property type="molecule type" value="Genomic_DNA"/>
</dbReference>
<comment type="caution">
    <text evidence="1">The sequence shown here is derived from an EMBL/GenBank/DDBJ whole genome shotgun (WGS) entry which is preliminary data.</text>
</comment>
<protein>
    <recommendedName>
        <fullName evidence="3">DUF3551 domain-containing protein</fullName>
    </recommendedName>
</protein>
<evidence type="ECO:0000313" key="2">
    <source>
        <dbReference type="Proteomes" id="UP001596053"/>
    </source>
</evidence>
<dbReference type="RefSeq" id="WP_377800570.1">
    <property type="nucleotide sequence ID" value="NZ_JBHSLW010000037.1"/>
</dbReference>
<keyword evidence="2" id="KW-1185">Reference proteome</keyword>
<accession>A0ABW0IVZ0</accession>
<sequence length="69" mass="7161">MRIVLAVIAMALAGCSGSNEPSGVARNLTIGTEQCSKFKWGTSEMAECLDRAAERQSATIASPKDADSG</sequence>
<reference evidence="2" key="1">
    <citation type="journal article" date="2019" name="Int. J. Syst. Evol. Microbiol.">
        <title>The Global Catalogue of Microorganisms (GCM) 10K type strain sequencing project: providing services to taxonomists for standard genome sequencing and annotation.</title>
        <authorList>
            <consortium name="The Broad Institute Genomics Platform"/>
            <consortium name="The Broad Institute Genome Sequencing Center for Infectious Disease"/>
            <person name="Wu L."/>
            <person name="Ma J."/>
        </authorList>
    </citation>
    <scope>NUCLEOTIDE SEQUENCE [LARGE SCALE GENOMIC DNA]</scope>
    <source>
        <strain evidence="2">NCAIM B.01391</strain>
    </source>
</reference>
<evidence type="ECO:0000313" key="1">
    <source>
        <dbReference type="EMBL" id="MFC5422297.1"/>
    </source>
</evidence>
<name>A0ABW0IVZ0_9HYPH</name>
<dbReference type="PROSITE" id="PS51257">
    <property type="entry name" value="PROKAR_LIPOPROTEIN"/>
    <property type="match status" value="1"/>
</dbReference>
<proteinExistence type="predicted"/>